<gene>
    <name evidence="1" type="ORF">P3T76_003682</name>
</gene>
<protein>
    <submittedName>
        <fullName evidence="1">Uncharacterized protein</fullName>
    </submittedName>
</protein>
<sequence length="157" mass="17792">MTPKLIGYDLQTEHFPIQTEKRRMAIPEGDKPMYPQLPRARELPVNIQVADPSRRLYTAQELNDTSRDEEIAHQLQAQYDQGSQMMAVAQPVHQAEMPYKCGNCGTTHVVRNVTHGSTFQCTVCGAQNQILLHHHRPTVVVGRSYSFLPIPIICNIM</sequence>
<comment type="caution">
    <text evidence="1">The sequence shown here is derived from an EMBL/GenBank/DDBJ whole genome shotgun (WGS) entry which is preliminary data.</text>
</comment>
<keyword evidence="2" id="KW-1185">Reference proteome</keyword>
<dbReference type="EMBL" id="JASMQC010000005">
    <property type="protein sequence ID" value="KAK1945149.1"/>
    <property type="molecule type" value="Genomic_DNA"/>
</dbReference>
<dbReference type="AlphaFoldDB" id="A0AAD9GU64"/>
<dbReference type="Proteomes" id="UP001259832">
    <property type="component" value="Unassembled WGS sequence"/>
</dbReference>
<name>A0AAD9GU64_9STRA</name>
<proteinExistence type="predicted"/>
<organism evidence="1 2">
    <name type="scientific">Phytophthora citrophthora</name>
    <dbReference type="NCBI Taxonomy" id="4793"/>
    <lineage>
        <taxon>Eukaryota</taxon>
        <taxon>Sar</taxon>
        <taxon>Stramenopiles</taxon>
        <taxon>Oomycota</taxon>
        <taxon>Peronosporomycetes</taxon>
        <taxon>Peronosporales</taxon>
        <taxon>Peronosporaceae</taxon>
        <taxon>Phytophthora</taxon>
    </lineage>
</organism>
<accession>A0AAD9GU64</accession>
<evidence type="ECO:0000313" key="1">
    <source>
        <dbReference type="EMBL" id="KAK1945149.1"/>
    </source>
</evidence>
<reference evidence="1" key="1">
    <citation type="submission" date="2023-08" db="EMBL/GenBank/DDBJ databases">
        <title>Reference Genome Resource for the Citrus Pathogen Phytophthora citrophthora.</title>
        <authorList>
            <person name="Moller H."/>
            <person name="Coetzee B."/>
            <person name="Rose L.J."/>
            <person name="Van Niekerk J.M."/>
        </authorList>
    </citation>
    <scope>NUCLEOTIDE SEQUENCE</scope>
    <source>
        <strain evidence="1">STE-U-9442</strain>
    </source>
</reference>
<evidence type="ECO:0000313" key="2">
    <source>
        <dbReference type="Proteomes" id="UP001259832"/>
    </source>
</evidence>